<sequence>MGIHTSPITTNISPMDPQAEATERYASVTPDDWSRKRTPPAAHIRDPITITMMGLWR</sequence>
<name>A0A2U9CLH4_SCOMX</name>
<dbReference type="AlphaFoldDB" id="A0A2U9CLH4"/>
<evidence type="ECO:0000256" key="1">
    <source>
        <dbReference type="SAM" id="MobiDB-lite"/>
    </source>
</evidence>
<feature type="region of interest" description="Disordered" evidence="1">
    <location>
        <begin position="1"/>
        <end position="40"/>
    </location>
</feature>
<reference evidence="2 3" key="1">
    <citation type="submission" date="2017-12" db="EMBL/GenBank/DDBJ databases">
        <title>Integrating genomic resources of turbot (Scophthalmus maximus) in depth evaluation of genetic and physical mapping variation across individuals.</title>
        <authorList>
            <person name="Martinez P."/>
        </authorList>
    </citation>
    <scope>NUCLEOTIDE SEQUENCE [LARGE SCALE GENOMIC DNA]</scope>
</reference>
<evidence type="ECO:0000313" key="2">
    <source>
        <dbReference type="EMBL" id="AWP17387.1"/>
    </source>
</evidence>
<evidence type="ECO:0000313" key="3">
    <source>
        <dbReference type="Proteomes" id="UP000246464"/>
    </source>
</evidence>
<accession>A0A2U9CLH4</accession>
<dbReference type="Proteomes" id="UP000246464">
    <property type="component" value="Chromosome 18"/>
</dbReference>
<feature type="compositionally biased region" description="Polar residues" evidence="1">
    <location>
        <begin position="1"/>
        <end position="13"/>
    </location>
</feature>
<dbReference type="EMBL" id="CP026260">
    <property type="protein sequence ID" value="AWP17387.1"/>
    <property type="molecule type" value="Genomic_DNA"/>
</dbReference>
<proteinExistence type="predicted"/>
<organism evidence="2 3">
    <name type="scientific">Scophthalmus maximus</name>
    <name type="common">Turbot</name>
    <name type="synonym">Psetta maxima</name>
    <dbReference type="NCBI Taxonomy" id="52904"/>
    <lineage>
        <taxon>Eukaryota</taxon>
        <taxon>Metazoa</taxon>
        <taxon>Chordata</taxon>
        <taxon>Craniata</taxon>
        <taxon>Vertebrata</taxon>
        <taxon>Euteleostomi</taxon>
        <taxon>Actinopterygii</taxon>
        <taxon>Neopterygii</taxon>
        <taxon>Teleostei</taxon>
        <taxon>Neoteleostei</taxon>
        <taxon>Acanthomorphata</taxon>
        <taxon>Carangaria</taxon>
        <taxon>Pleuronectiformes</taxon>
        <taxon>Pleuronectoidei</taxon>
        <taxon>Scophthalmidae</taxon>
        <taxon>Scophthalmus</taxon>
    </lineage>
</organism>
<protein>
    <submittedName>
        <fullName evidence="2">Uncharacterized protein</fullName>
    </submittedName>
</protein>
<gene>
    <name evidence="2" type="ORF">SMAX5B_020349</name>
</gene>
<keyword evidence="3" id="KW-1185">Reference proteome</keyword>